<protein>
    <submittedName>
        <fullName evidence="1">Uncharacterized protein</fullName>
    </submittedName>
</protein>
<gene>
    <name evidence="1" type="ORF">BEMITA_LOCUS2824</name>
</gene>
<reference evidence="1" key="1">
    <citation type="submission" date="2021-12" db="EMBL/GenBank/DDBJ databases">
        <authorList>
            <person name="King R."/>
        </authorList>
    </citation>
    <scope>NUCLEOTIDE SEQUENCE</scope>
</reference>
<evidence type="ECO:0000313" key="2">
    <source>
        <dbReference type="Proteomes" id="UP001152759"/>
    </source>
</evidence>
<keyword evidence="2" id="KW-1185">Reference proteome</keyword>
<dbReference type="KEGG" id="btab:109044340"/>
<accession>A0A9P0EXR4</accession>
<name>A0A9P0EXR4_BEMTA</name>
<dbReference type="Proteomes" id="UP001152759">
    <property type="component" value="Chromosome 10"/>
</dbReference>
<proteinExistence type="predicted"/>
<organism evidence="1 2">
    <name type="scientific">Bemisia tabaci</name>
    <name type="common">Sweetpotato whitefly</name>
    <name type="synonym">Aleurodes tabaci</name>
    <dbReference type="NCBI Taxonomy" id="7038"/>
    <lineage>
        <taxon>Eukaryota</taxon>
        <taxon>Metazoa</taxon>
        <taxon>Ecdysozoa</taxon>
        <taxon>Arthropoda</taxon>
        <taxon>Hexapoda</taxon>
        <taxon>Insecta</taxon>
        <taxon>Pterygota</taxon>
        <taxon>Neoptera</taxon>
        <taxon>Paraneoptera</taxon>
        <taxon>Hemiptera</taxon>
        <taxon>Sternorrhyncha</taxon>
        <taxon>Aleyrodoidea</taxon>
        <taxon>Aleyrodidae</taxon>
        <taxon>Aleyrodinae</taxon>
        <taxon>Bemisia</taxon>
    </lineage>
</organism>
<sequence>MYKWQQLIFGSSKNSDPYRIEYMHIKYCKGMIVTLVCLSRRVANERERLNFWFPPLCYRLWDLFLDNKKMSVVLKGLQMKNREQMNNKIVHLSGNSTSSGEVLKLYCCNSTVLNFSQLRGTRFYGNFRTLHVSKFLSTIMQNICPCIRA</sequence>
<dbReference type="AlphaFoldDB" id="A0A9P0EXR4"/>
<dbReference type="EMBL" id="OU963871">
    <property type="protein sequence ID" value="CAH0383368.1"/>
    <property type="molecule type" value="Genomic_DNA"/>
</dbReference>
<evidence type="ECO:0000313" key="1">
    <source>
        <dbReference type="EMBL" id="CAH0383368.1"/>
    </source>
</evidence>